<comment type="subcellular location">
    <subcellularLocation>
        <location evidence="1">Endoplasmic reticulum membrane</location>
        <topology evidence="1">Multi-pass membrane protein</topology>
    </subcellularLocation>
</comment>
<gene>
    <name evidence="16" type="ORF">Micbo1qcDRAFT_151408</name>
</gene>
<keyword evidence="8 15" id="KW-0812">Transmembrane</keyword>
<evidence type="ECO:0000256" key="15">
    <source>
        <dbReference type="SAM" id="Phobius"/>
    </source>
</evidence>
<feature type="transmembrane region" description="Helical" evidence="15">
    <location>
        <begin position="532"/>
        <end position="550"/>
    </location>
</feature>
<proteinExistence type="inferred from homology"/>
<feature type="transmembrane region" description="Helical" evidence="15">
    <location>
        <begin position="605"/>
        <end position="624"/>
    </location>
</feature>
<feature type="transmembrane region" description="Helical" evidence="15">
    <location>
        <begin position="149"/>
        <end position="168"/>
    </location>
</feature>
<reference evidence="17" key="1">
    <citation type="submission" date="2016-02" db="EMBL/GenBank/DDBJ databases">
        <title>Draft genome sequence of Microdochium bolleyi, a fungal endophyte of beachgrass.</title>
        <authorList>
            <consortium name="DOE Joint Genome Institute"/>
            <person name="David A.S."/>
            <person name="May G."/>
            <person name="Haridas S."/>
            <person name="Lim J."/>
            <person name="Wang M."/>
            <person name="Labutti K."/>
            <person name="Lipzen A."/>
            <person name="Barry K."/>
            <person name="Grigoriev I.V."/>
        </authorList>
    </citation>
    <scope>NUCLEOTIDE SEQUENCE [LARGE SCALE GENOMIC DNA]</scope>
    <source>
        <strain evidence="17">J235TASD1</strain>
    </source>
</reference>
<dbReference type="EMBL" id="KQ964259">
    <property type="protein sequence ID" value="KXJ88317.1"/>
    <property type="molecule type" value="Genomic_DNA"/>
</dbReference>
<name>A0A136ITS6_9PEZI</name>
<evidence type="ECO:0000256" key="3">
    <source>
        <dbReference type="ARBA" id="ARBA00010600"/>
    </source>
</evidence>
<evidence type="ECO:0000256" key="7">
    <source>
        <dbReference type="ARBA" id="ARBA00022679"/>
    </source>
</evidence>
<dbReference type="FunCoup" id="A0A136ITS6">
    <property type="interactions" value="655"/>
</dbReference>
<sequence>MDALPLSGVAQLGTVACLLASVHVYHNGVPTSQGLARISATLTTGLIPFIFGTAWLRLVTKSVPEPYLDEVFHIPQAQVYCEGRYRDWDDKITTPPGLYLLSIWLIQGTACTAESLRMVNVGIVSCIAIVSAICFSLQRRRQTIAHSLNTFWAGTNIALFPVIFFFSGLYYTDGASTLVVLLAYWAHLVRAQQAKPSIVSDLATIVVGLASLLMRQTNIFWVVVFMGGLETVNAVKNLRPEKASRPKSNALVDQAEFHAWRYSVGDIHDPSLDVATPIVDVALCAVSLIIAGTCNILPILQRIWPHLTVLAAFVGFVVWNGGVVLGDKSNHVATLHLAQMLYIWPLLVFFSAPLFILPVVQLIRHAWTTLAQTKQANEKSKPPVAPPRGTLITSLATSHLVQAAVVLTAFVAVAAAIVRFSTIIHPFTLADNRHYMFYVFRYSILRAWWVRFALVPVYVVCAWLCWVALQGRWLGAADAAEGRRWECSPWDHGGEVSAANDKHGTAASAQPARTDGANMAVQADSSAPSTSTVLILLVATTLSLMTAPLVEPRYFILPWLFWRLLVPAWPLPTTGTGSSNAATDGRVSKLRPAASSAWWHVDAQIVLETLWFAAINVATMYIFLTRPFYWRAPDGSLADGGRVQRFMW</sequence>
<protein>
    <recommendedName>
        <fullName evidence="5">Dol-P-Glc:Glc(2)Man(9)GlcNAc(2)-PP-Dol alpha-1,2-glucosyltransferase</fullName>
        <ecNumber evidence="4">2.4.1.256</ecNumber>
    </recommendedName>
    <alternativeName>
        <fullName evidence="12">Asparagine-linked glycosylation protein 10</fullName>
    </alternativeName>
</protein>
<feature type="transmembrane region" description="Helical" evidence="15">
    <location>
        <begin position="202"/>
        <end position="229"/>
    </location>
</feature>
<evidence type="ECO:0000256" key="14">
    <source>
        <dbReference type="ARBA" id="ARBA00048064"/>
    </source>
</evidence>
<feature type="transmembrane region" description="Helical" evidence="15">
    <location>
        <begin position="6"/>
        <end position="26"/>
    </location>
</feature>
<dbReference type="PANTHER" id="PTHR12989">
    <property type="entry name" value="ALPHA-1,2-GLUCOSYLTRANSFERASE ALG10"/>
    <property type="match status" value="1"/>
</dbReference>
<comment type="pathway">
    <text evidence="2">Protein modification; protein glycosylation.</text>
</comment>
<dbReference type="InterPro" id="IPR016900">
    <property type="entry name" value="Alg10"/>
</dbReference>
<organism evidence="16 17">
    <name type="scientific">Microdochium bolleyi</name>
    <dbReference type="NCBI Taxonomy" id="196109"/>
    <lineage>
        <taxon>Eukaryota</taxon>
        <taxon>Fungi</taxon>
        <taxon>Dikarya</taxon>
        <taxon>Ascomycota</taxon>
        <taxon>Pezizomycotina</taxon>
        <taxon>Sordariomycetes</taxon>
        <taxon>Xylariomycetidae</taxon>
        <taxon>Xylariales</taxon>
        <taxon>Microdochiaceae</taxon>
        <taxon>Microdochium</taxon>
    </lineage>
</organism>
<evidence type="ECO:0000256" key="11">
    <source>
        <dbReference type="ARBA" id="ARBA00023136"/>
    </source>
</evidence>
<evidence type="ECO:0000313" key="17">
    <source>
        <dbReference type="Proteomes" id="UP000070501"/>
    </source>
</evidence>
<evidence type="ECO:0000256" key="4">
    <source>
        <dbReference type="ARBA" id="ARBA00011967"/>
    </source>
</evidence>
<feature type="transmembrane region" description="Helical" evidence="15">
    <location>
        <begin position="341"/>
        <end position="360"/>
    </location>
</feature>
<dbReference type="UniPathway" id="UPA00378"/>
<keyword evidence="10 15" id="KW-1133">Transmembrane helix</keyword>
<keyword evidence="6" id="KW-0328">Glycosyltransferase</keyword>
<dbReference type="Proteomes" id="UP000070501">
    <property type="component" value="Unassembled WGS sequence"/>
</dbReference>
<evidence type="ECO:0000256" key="8">
    <source>
        <dbReference type="ARBA" id="ARBA00022692"/>
    </source>
</evidence>
<dbReference type="STRING" id="196109.A0A136ITS6"/>
<dbReference type="AlphaFoldDB" id="A0A136ITS6"/>
<dbReference type="OrthoDB" id="4769at2759"/>
<dbReference type="GO" id="GO:0106073">
    <property type="term" value="F:dolichyl pyrophosphate Glc2Man9GlcNAc2 alpha-1,2-glucosyltransferase activity"/>
    <property type="evidence" value="ECO:0007669"/>
    <property type="project" value="UniProtKB-EC"/>
</dbReference>
<feature type="transmembrane region" description="Helical" evidence="15">
    <location>
        <begin position="174"/>
        <end position="190"/>
    </location>
</feature>
<keyword evidence="7" id="KW-0808">Transferase</keyword>
<feature type="transmembrane region" description="Helical" evidence="15">
    <location>
        <begin position="278"/>
        <end position="300"/>
    </location>
</feature>
<keyword evidence="9" id="KW-0256">Endoplasmic reticulum</keyword>
<dbReference type="PANTHER" id="PTHR12989:SF10">
    <property type="entry name" value="DOL-P-GLC:GLC(2)MAN(9)GLCNAC(2)-PP-DOL ALPHA-1,2-GLUCOSYLTRANSFERASE-RELATED"/>
    <property type="match status" value="1"/>
</dbReference>
<evidence type="ECO:0000256" key="13">
    <source>
        <dbReference type="ARBA" id="ARBA00044727"/>
    </source>
</evidence>
<comment type="function">
    <text evidence="13">Dol-P-Glc:Glc(2)Man(9)GlcNAc(2)-PP-Dol alpha-1,2-glucosyltransferase that operates in the biosynthetic pathway of dolichol-linked oligosaccharides, the glycan precursors employed in protein asparagine (N)-glycosylation. The assembly of dolichol-linked oligosaccharides begins on the cytosolic side of the endoplasmic reticulum membrane and finishes in its lumen. The sequential addition of sugars to dolichol pyrophosphate produces dolichol-linked oligosaccharides containing fourteen sugars, including two GlcNAcs, nine mannoses and three glucoses. Once assembled, the oligosaccharide is transferred from the lipid to nascent proteins by oligosaccharyltransferases. In the lumen of the endoplasmic reticulum, adds the third and last glucose residue from dolichyl phosphate glucose (Dol-P-Glc) onto the lipid-linked oligosaccharide intermediate Glc(2)Man(9)GlcNAc(2)-PP-Dol to produce Glc(3)Man(9)GlcNAc(2)-PP-Dol.</text>
</comment>
<evidence type="ECO:0000256" key="1">
    <source>
        <dbReference type="ARBA" id="ARBA00004477"/>
    </source>
</evidence>
<feature type="transmembrane region" description="Helical" evidence="15">
    <location>
        <begin position="404"/>
        <end position="428"/>
    </location>
</feature>
<dbReference type="InParanoid" id="A0A136ITS6"/>
<feature type="transmembrane region" description="Helical" evidence="15">
    <location>
        <begin position="38"/>
        <end position="58"/>
    </location>
</feature>
<comment type="catalytic activity">
    <reaction evidence="14">
        <text>an alpha-D-Glc-(1-&gt;3)-alpha-D-Glc-(1-&gt;3)-alpha-D-Man-(1-&gt;2)-alpha-D-Man-(1-&gt;2)-alpha-D-Man-(1-&gt;3)-[alpha-D-Man-(1-&gt;2)-alpha-D-Man-(1-&gt;3)-[alpha-D-Man-(1-&gt;2)-alpha-D-Man-(1-&gt;6)]-alpha-D-Man-(1-&gt;6)]-beta-D-Man-(1-&gt;4)-beta-D-GlcNAc-(1-&gt;4)-alpha-D-GlcNAc-diphospho-di-trans,poly-cis-dolichol + a di-trans,poly-cis-dolichyl beta-D-glucosyl phosphate = a alpha-D-Glc-(1-&gt;2)-alpha-D-Glc-(1-&gt;3)-alpha-D-Glc-(1-&gt;3)-alpha-D-Man-(1-&gt;2)-alpha-D-Man-(1-&gt;2)-alpha-D-Man-(1-&gt;3)-[alpha-D-Man-(1-&gt;2)-alpha-D-Man-(1-&gt;3)-[alpha-D-Man-(1-&gt;2)-alpha-D-Man-(1-&gt;6)]-alpha-D-Man-(1-&gt;6)]-beta-D-Man-(1-&gt;4)-beta-D-GlcNAc-(1-&gt;4)-alpha-D-GlcNAc-diphospho-di-trans,poly-cis-dolichol + a di-trans,poly-cis-dolichyl phosphate + H(+)</text>
        <dbReference type="Rhea" id="RHEA:29543"/>
        <dbReference type="Rhea" id="RHEA-COMP:19498"/>
        <dbReference type="Rhea" id="RHEA-COMP:19502"/>
        <dbReference type="Rhea" id="RHEA-COMP:19512"/>
        <dbReference type="Rhea" id="RHEA-COMP:19522"/>
        <dbReference type="ChEBI" id="CHEBI:15378"/>
        <dbReference type="ChEBI" id="CHEBI:57525"/>
        <dbReference type="ChEBI" id="CHEBI:57683"/>
        <dbReference type="ChEBI" id="CHEBI:132522"/>
        <dbReference type="ChEBI" id="CHEBI:132523"/>
        <dbReference type="EC" id="2.4.1.256"/>
    </reaction>
    <physiologicalReaction direction="left-to-right" evidence="14">
        <dbReference type="Rhea" id="RHEA:29544"/>
    </physiologicalReaction>
</comment>
<evidence type="ECO:0000256" key="2">
    <source>
        <dbReference type="ARBA" id="ARBA00004922"/>
    </source>
</evidence>
<dbReference type="GO" id="GO:0006488">
    <property type="term" value="P:dolichol-linked oligosaccharide biosynthetic process"/>
    <property type="evidence" value="ECO:0007669"/>
    <property type="project" value="InterPro"/>
</dbReference>
<feature type="transmembrane region" description="Helical" evidence="15">
    <location>
        <begin position="118"/>
        <end position="137"/>
    </location>
</feature>
<keyword evidence="17" id="KW-1185">Reference proteome</keyword>
<evidence type="ECO:0000256" key="10">
    <source>
        <dbReference type="ARBA" id="ARBA00022989"/>
    </source>
</evidence>
<feature type="transmembrane region" description="Helical" evidence="15">
    <location>
        <begin position="448"/>
        <end position="469"/>
    </location>
</feature>
<dbReference type="EC" id="2.4.1.256" evidence="4"/>
<keyword evidence="11 15" id="KW-0472">Membrane</keyword>
<evidence type="ECO:0000256" key="5">
    <source>
        <dbReference type="ARBA" id="ARBA00018512"/>
    </source>
</evidence>
<comment type="similarity">
    <text evidence="3">Belongs to the ALG10 glucosyltransferase family.</text>
</comment>
<evidence type="ECO:0000256" key="9">
    <source>
        <dbReference type="ARBA" id="ARBA00022824"/>
    </source>
</evidence>
<dbReference type="GO" id="GO:0005789">
    <property type="term" value="C:endoplasmic reticulum membrane"/>
    <property type="evidence" value="ECO:0007669"/>
    <property type="project" value="UniProtKB-SubCell"/>
</dbReference>
<evidence type="ECO:0000256" key="6">
    <source>
        <dbReference type="ARBA" id="ARBA00022676"/>
    </source>
</evidence>
<feature type="transmembrane region" description="Helical" evidence="15">
    <location>
        <begin position="307"/>
        <end position="326"/>
    </location>
</feature>
<accession>A0A136ITS6</accession>
<dbReference type="Pfam" id="PF04922">
    <property type="entry name" value="DIE2_ALG10"/>
    <property type="match status" value="1"/>
</dbReference>
<evidence type="ECO:0000256" key="12">
    <source>
        <dbReference type="ARBA" id="ARBA00032069"/>
    </source>
</evidence>
<evidence type="ECO:0000313" key="16">
    <source>
        <dbReference type="EMBL" id="KXJ88317.1"/>
    </source>
</evidence>